<reference evidence="2" key="1">
    <citation type="submission" date="2023-06" db="EMBL/GenBank/DDBJ databases">
        <title>Genome-scale phylogeny and comparative genomics of the fungal order Sordariales.</title>
        <authorList>
            <consortium name="Lawrence Berkeley National Laboratory"/>
            <person name="Hensen N."/>
            <person name="Bonometti L."/>
            <person name="Westerberg I."/>
            <person name="Brannstrom I.O."/>
            <person name="Guillou S."/>
            <person name="Cros-Aarteil S."/>
            <person name="Calhoun S."/>
            <person name="Haridas S."/>
            <person name="Kuo A."/>
            <person name="Mondo S."/>
            <person name="Pangilinan J."/>
            <person name="Riley R."/>
            <person name="Labutti K."/>
            <person name="Andreopoulos B."/>
            <person name="Lipzen A."/>
            <person name="Chen C."/>
            <person name="Yanf M."/>
            <person name="Daum C."/>
            <person name="Ng V."/>
            <person name="Clum A."/>
            <person name="Steindorff A."/>
            <person name="Ohm R."/>
            <person name="Martin F."/>
            <person name="Silar P."/>
            <person name="Natvig D."/>
            <person name="Lalanne C."/>
            <person name="Gautier V."/>
            <person name="Ament-Velasquez S.L."/>
            <person name="Kruys A."/>
            <person name="Hutchinson M.I."/>
            <person name="Powell A.J."/>
            <person name="Barry K."/>
            <person name="Miller A.N."/>
            <person name="Grigoriev I.V."/>
            <person name="Debuchy R."/>
            <person name="Gladieux P."/>
            <person name="Thoren M.H."/>
            <person name="Johannesson H."/>
        </authorList>
    </citation>
    <scope>NUCLEOTIDE SEQUENCE</scope>
    <source>
        <strain evidence="2">8032-3</strain>
    </source>
</reference>
<accession>A0AAJ0BTP3</accession>
<evidence type="ECO:0000256" key="1">
    <source>
        <dbReference type="SAM" id="Phobius"/>
    </source>
</evidence>
<evidence type="ECO:0000313" key="2">
    <source>
        <dbReference type="EMBL" id="KAK1762934.1"/>
    </source>
</evidence>
<organism evidence="2 3">
    <name type="scientific">Phialemonium atrogriseum</name>
    <dbReference type="NCBI Taxonomy" id="1093897"/>
    <lineage>
        <taxon>Eukaryota</taxon>
        <taxon>Fungi</taxon>
        <taxon>Dikarya</taxon>
        <taxon>Ascomycota</taxon>
        <taxon>Pezizomycotina</taxon>
        <taxon>Sordariomycetes</taxon>
        <taxon>Sordariomycetidae</taxon>
        <taxon>Cephalothecales</taxon>
        <taxon>Cephalothecaceae</taxon>
        <taxon>Phialemonium</taxon>
    </lineage>
</organism>
<feature type="transmembrane region" description="Helical" evidence="1">
    <location>
        <begin position="20"/>
        <end position="46"/>
    </location>
</feature>
<dbReference type="GeneID" id="85309462"/>
<keyword evidence="1" id="KW-0472">Membrane</keyword>
<keyword evidence="3" id="KW-1185">Reference proteome</keyword>
<proteinExistence type="predicted"/>
<gene>
    <name evidence="2" type="ORF">QBC33DRAFT_519135</name>
</gene>
<dbReference type="Proteomes" id="UP001244011">
    <property type="component" value="Unassembled WGS sequence"/>
</dbReference>
<comment type="caution">
    <text evidence="2">The sequence shown here is derived from an EMBL/GenBank/DDBJ whole genome shotgun (WGS) entry which is preliminary data.</text>
</comment>
<dbReference type="EMBL" id="MU839032">
    <property type="protein sequence ID" value="KAK1762934.1"/>
    <property type="molecule type" value="Genomic_DNA"/>
</dbReference>
<keyword evidence="1" id="KW-1133">Transmembrane helix</keyword>
<dbReference type="RefSeq" id="XP_060279147.1">
    <property type="nucleotide sequence ID" value="XM_060426275.1"/>
</dbReference>
<protein>
    <submittedName>
        <fullName evidence="2">Uncharacterized protein</fullName>
    </submittedName>
</protein>
<evidence type="ECO:0000313" key="3">
    <source>
        <dbReference type="Proteomes" id="UP001244011"/>
    </source>
</evidence>
<name>A0AAJ0BTP3_9PEZI</name>
<keyword evidence="1" id="KW-0812">Transmembrane</keyword>
<dbReference type="AlphaFoldDB" id="A0AAJ0BTP3"/>
<sequence>MVKPQTLRASASKSSVVCEWAIAVQVCVSTAVVLIAGLSLGAIMTLKEKTEPAKGKKAAAAKKVTFAAGPEVEAGSSTNGPVPSPIGDVITVCASGLETDSGTPI</sequence>